<keyword evidence="3" id="KW-1185">Reference proteome</keyword>
<dbReference type="SUPFAM" id="SSF55136">
    <property type="entry name" value="Probable bacterial effector-binding domain"/>
    <property type="match status" value="1"/>
</dbReference>
<dbReference type="InterPro" id="IPR029442">
    <property type="entry name" value="GyrI-like"/>
</dbReference>
<gene>
    <name evidence="2" type="ORF">N0F65_007647</name>
</gene>
<evidence type="ECO:0000313" key="2">
    <source>
        <dbReference type="EMBL" id="DBA02237.1"/>
    </source>
</evidence>
<evidence type="ECO:0000313" key="3">
    <source>
        <dbReference type="Proteomes" id="UP001146120"/>
    </source>
</evidence>
<dbReference type="Pfam" id="PF06445">
    <property type="entry name" value="GyrI-like"/>
    <property type="match status" value="1"/>
</dbReference>
<sequence length="181" mass="20034">MSHQVLRALRPLAFSPLRVQFARAFATQAPPIEIKSTTDQRVFGLRTTIEDYTSCESLWKTAFAAIDKHQLSVAGPPFSIYYDPGFKPKDVDVEACVPITSGAKAPLDLDDNIRVCTLPGFKRAACVLHVGSFTNIRDTYNRLFEWIASEGHEVVGPVREFYLKGAVGLPPELTEIQVPIA</sequence>
<comment type="caution">
    <text evidence="2">The sequence shown here is derived from an EMBL/GenBank/DDBJ whole genome shotgun (WGS) entry which is preliminary data.</text>
</comment>
<reference evidence="2" key="1">
    <citation type="submission" date="2022-11" db="EMBL/GenBank/DDBJ databases">
        <authorList>
            <person name="Morgan W.R."/>
            <person name="Tartar A."/>
        </authorList>
    </citation>
    <scope>NUCLEOTIDE SEQUENCE</scope>
    <source>
        <strain evidence="2">ARSEF 373</strain>
    </source>
</reference>
<dbReference type="SMART" id="SM00871">
    <property type="entry name" value="AraC_E_bind"/>
    <property type="match status" value="1"/>
</dbReference>
<organism evidence="2 3">
    <name type="scientific">Lagenidium giganteum</name>
    <dbReference type="NCBI Taxonomy" id="4803"/>
    <lineage>
        <taxon>Eukaryota</taxon>
        <taxon>Sar</taxon>
        <taxon>Stramenopiles</taxon>
        <taxon>Oomycota</taxon>
        <taxon>Peronosporomycetes</taxon>
        <taxon>Pythiales</taxon>
        <taxon>Pythiaceae</taxon>
    </lineage>
</organism>
<evidence type="ECO:0000259" key="1">
    <source>
        <dbReference type="SMART" id="SM00871"/>
    </source>
</evidence>
<dbReference type="InterPro" id="IPR010499">
    <property type="entry name" value="AraC_E-bd"/>
</dbReference>
<accession>A0AAV2Z9A5</accession>
<protein>
    <recommendedName>
        <fullName evidence="1">AraC effector-binding domain-containing protein</fullName>
    </recommendedName>
</protein>
<dbReference type="EMBL" id="DAKRPA010000034">
    <property type="protein sequence ID" value="DBA02237.1"/>
    <property type="molecule type" value="Genomic_DNA"/>
</dbReference>
<dbReference type="AlphaFoldDB" id="A0AAV2Z9A5"/>
<name>A0AAV2Z9A5_9STRA</name>
<dbReference type="Proteomes" id="UP001146120">
    <property type="component" value="Unassembled WGS sequence"/>
</dbReference>
<proteinExistence type="predicted"/>
<dbReference type="InterPro" id="IPR011256">
    <property type="entry name" value="Reg_factor_effector_dom_sf"/>
</dbReference>
<reference evidence="2" key="2">
    <citation type="journal article" date="2023" name="Microbiol Resour">
        <title>Decontamination and Annotation of the Draft Genome Sequence of the Oomycete Lagenidium giganteum ARSEF 373.</title>
        <authorList>
            <person name="Morgan W.R."/>
            <person name="Tartar A."/>
        </authorList>
    </citation>
    <scope>NUCLEOTIDE SEQUENCE</scope>
    <source>
        <strain evidence="2">ARSEF 373</strain>
    </source>
</reference>
<feature type="domain" description="AraC effector-binding" evidence="1">
    <location>
        <begin position="30"/>
        <end position="181"/>
    </location>
</feature>
<dbReference type="Gene3D" id="3.20.80.10">
    <property type="entry name" value="Regulatory factor, effector binding domain"/>
    <property type="match status" value="1"/>
</dbReference>